<dbReference type="SUPFAM" id="SSF54913">
    <property type="entry name" value="GlnB-like"/>
    <property type="match status" value="1"/>
</dbReference>
<dbReference type="AlphaFoldDB" id="A0A1Z2XLJ6"/>
<dbReference type="RefSeq" id="WP_066536939.1">
    <property type="nucleotide sequence ID" value="NZ_CAJTCQ010000002.1"/>
</dbReference>
<evidence type="ECO:0000313" key="2">
    <source>
        <dbReference type="EMBL" id="QQR28599.1"/>
    </source>
</evidence>
<dbReference type="KEGG" id="amur:ADH66_00725"/>
<reference evidence="2 4" key="3">
    <citation type="submission" date="2020-11" db="EMBL/GenBank/DDBJ databases">
        <title>Closed and high quality bacterial genomes of the OMM12 community.</title>
        <authorList>
            <person name="Marbouty M."/>
            <person name="Lamy-Besnier Q."/>
            <person name="Debarbieux L."/>
            <person name="Koszul R."/>
        </authorList>
    </citation>
    <scope>NUCLEOTIDE SEQUENCE [LARGE SCALE GENOMIC DNA]</scope>
    <source>
        <strain evidence="2 4">KB18</strain>
    </source>
</reference>
<evidence type="ECO:0000313" key="3">
    <source>
        <dbReference type="Proteomes" id="UP000196710"/>
    </source>
</evidence>
<protein>
    <submittedName>
        <fullName evidence="2">DUF2007 domain-containing protein</fullName>
    </submittedName>
</protein>
<dbReference type="EMBL" id="CP065321">
    <property type="protein sequence ID" value="QQR28599.1"/>
    <property type="molecule type" value="Genomic_DNA"/>
</dbReference>
<dbReference type="Proteomes" id="UP000196710">
    <property type="component" value="Chromosome"/>
</dbReference>
<organism evidence="2 4">
    <name type="scientific">Acutalibacter muris</name>
    <dbReference type="NCBI Taxonomy" id="1796620"/>
    <lineage>
        <taxon>Bacteria</taxon>
        <taxon>Bacillati</taxon>
        <taxon>Bacillota</taxon>
        <taxon>Clostridia</taxon>
        <taxon>Eubacteriales</taxon>
        <taxon>Acutalibacteraceae</taxon>
        <taxon>Acutalibacter</taxon>
    </lineage>
</organism>
<evidence type="ECO:0000313" key="4">
    <source>
        <dbReference type="Proteomes" id="UP000596035"/>
    </source>
</evidence>
<dbReference type="InterPro" id="IPR011322">
    <property type="entry name" value="N-reg_PII-like_a/b"/>
</dbReference>
<gene>
    <name evidence="1" type="ORF">ADH66_00725</name>
    <name evidence="2" type="ORF">I5Q82_10715</name>
</gene>
<reference evidence="3" key="2">
    <citation type="submission" date="2017-05" db="EMBL/GenBank/DDBJ databases">
        <title>Improved OligoMM genomes.</title>
        <authorList>
            <person name="Garzetti D."/>
        </authorList>
    </citation>
    <scope>NUCLEOTIDE SEQUENCE [LARGE SCALE GENOMIC DNA]</scope>
    <source>
        <strain evidence="3">KB18</strain>
    </source>
</reference>
<evidence type="ECO:0000313" key="1">
    <source>
        <dbReference type="EMBL" id="ASB39309.1"/>
    </source>
</evidence>
<accession>A0A1Z2XLJ6</accession>
<dbReference type="Proteomes" id="UP000596035">
    <property type="component" value="Chromosome"/>
</dbReference>
<sequence length="80" mass="8684">MENLNSQETGFELLAEKDAMWAEMLMQALKDNDVPCAAVPVHGAGLVMKTGMRERLKVYVAADKAAQAGEILEELFGGTE</sequence>
<proteinExistence type="predicted"/>
<keyword evidence="3" id="KW-1185">Reference proteome</keyword>
<name>A0A1Z2XLJ6_9FIRM</name>
<dbReference type="EMBL" id="CP021422">
    <property type="protein sequence ID" value="ASB39309.1"/>
    <property type="molecule type" value="Genomic_DNA"/>
</dbReference>
<reference evidence="1" key="1">
    <citation type="journal article" date="2017" name="Genome Announc.">
        <title>High-Quality Whole-Genome Sequences of the Oligo-Mouse-Microbiota Bacterial Community.</title>
        <authorList>
            <person name="Garzetti D."/>
            <person name="Brugiroux S."/>
            <person name="Bunk B."/>
            <person name="Pukall R."/>
            <person name="McCoy K.D."/>
            <person name="Macpherson A.J."/>
            <person name="Stecher B."/>
        </authorList>
    </citation>
    <scope>NUCLEOTIDE SEQUENCE</scope>
    <source>
        <strain evidence="1">KB18</strain>
    </source>
</reference>